<dbReference type="PROSITE" id="PS51184">
    <property type="entry name" value="JMJC"/>
    <property type="match status" value="1"/>
</dbReference>
<keyword evidence="10" id="KW-0819">tRNA processing</keyword>
<dbReference type="SUPFAM" id="SSF51197">
    <property type="entry name" value="Clavaminate synthase-like"/>
    <property type="match status" value="1"/>
</dbReference>
<dbReference type="OrthoDB" id="47172at2759"/>
<feature type="compositionally biased region" description="Basic residues" evidence="16">
    <location>
        <begin position="646"/>
        <end position="656"/>
    </location>
</feature>
<dbReference type="InterPro" id="IPR015915">
    <property type="entry name" value="Kelch-typ_b-propeller"/>
</dbReference>
<dbReference type="Gene3D" id="2.120.10.80">
    <property type="entry name" value="Kelch-type beta propeller"/>
    <property type="match status" value="1"/>
</dbReference>
<dbReference type="GeneID" id="54291067"/>
<dbReference type="InterPro" id="IPR011043">
    <property type="entry name" value="Gal_Oxase/kelch_b-propeller"/>
</dbReference>
<evidence type="ECO:0000256" key="4">
    <source>
        <dbReference type="ARBA" id="ARBA00012155"/>
    </source>
</evidence>
<dbReference type="Gene3D" id="6.10.140.1470">
    <property type="match status" value="1"/>
</dbReference>
<evidence type="ECO:0000256" key="11">
    <source>
        <dbReference type="ARBA" id="ARBA00025588"/>
    </source>
</evidence>
<dbReference type="GO" id="GO:0008175">
    <property type="term" value="F:tRNA methyltransferase activity"/>
    <property type="evidence" value="ECO:0007669"/>
    <property type="project" value="TreeGrafter"/>
</dbReference>
<dbReference type="SUPFAM" id="SSF53335">
    <property type="entry name" value="S-adenosyl-L-methionine-dependent methyltransferases"/>
    <property type="match status" value="1"/>
</dbReference>
<proteinExistence type="inferred from homology"/>
<keyword evidence="19" id="KW-1185">Reference proteome</keyword>
<evidence type="ECO:0000256" key="8">
    <source>
        <dbReference type="ARBA" id="ARBA00022679"/>
    </source>
</evidence>
<comment type="catalytic activity">
    <reaction evidence="15">
        <text>7-[(3S)-(3-amino-3-methoxycarbonyl)propyl]wyosine(37) in tRNA(Phe) + S-adenosyl-L-methionine + CO2 = wybutosine(37) in tRNA(Phe) + S-adenosyl-L-homocysteine + 2 H(+)</text>
        <dbReference type="Rhea" id="RHEA:37119"/>
        <dbReference type="Rhea" id="RHEA-COMP:11844"/>
        <dbReference type="Rhea" id="RHEA-COMP:11847"/>
        <dbReference type="ChEBI" id="CHEBI:15378"/>
        <dbReference type="ChEBI" id="CHEBI:16526"/>
        <dbReference type="ChEBI" id="CHEBI:57856"/>
        <dbReference type="ChEBI" id="CHEBI:59789"/>
        <dbReference type="ChEBI" id="CHEBI:73544"/>
        <dbReference type="ChEBI" id="CHEBI:74275"/>
        <dbReference type="EC" id="2.3.1.231"/>
    </reaction>
</comment>
<dbReference type="FunFam" id="2.60.120.650:FF:000043">
    <property type="entry name" value="tRNA wybutosine-synthesizing protein 4"/>
    <property type="match status" value="1"/>
</dbReference>
<dbReference type="GO" id="GO:0031591">
    <property type="term" value="P:wybutosine biosynthetic process"/>
    <property type="evidence" value="ECO:0007669"/>
    <property type="project" value="TreeGrafter"/>
</dbReference>
<reference evidence="18" key="1">
    <citation type="journal article" date="2020" name="Stud. Mycol.">
        <title>101 Dothideomycetes genomes: a test case for predicting lifestyles and emergence of pathogens.</title>
        <authorList>
            <person name="Haridas S."/>
            <person name="Albert R."/>
            <person name="Binder M."/>
            <person name="Bloem J."/>
            <person name="Labutti K."/>
            <person name="Salamov A."/>
            <person name="Andreopoulos B."/>
            <person name="Baker S."/>
            <person name="Barry K."/>
            <person name="Bills G."/>
            <person name="Bluhm B."/>
            <person name="Cannon C."/>
            <person name="Castanera R."/>
            <person name="Culley D."/>
            <person name="Daum C."/>
            <person name="Ezra D."/>
            <person name="Gonzalez J."/>
            <person name="Henrissat B."/>
            <person name="Kuo A."/>
            <person name="Liang C."/>
            <person name="Lipzen A."/>
            <person name="Lutzoni F."/>
            <person name="Magnuson J."/>
            <person name="Mondo S."/>
            <person name="Nolan M."/>
            <person name="Ohm R."/>
            <person name="Pangilinan J."/>
            <person name="Park H.-J."/>
            <person name="Ramirez L."/>
            <person name="Alfaro M."/>
            <person name="Sun H."/>
            <person name="Tritt A."/>
            <person name="Yoshinaga Y."/>
            <person name="Zwiers L.-H."/>
            <person name="Turgeon B."/>
            <person name="Goodwin S."/>
            <person name="Spatafora J."/>
            <person name="Crous P."/>
            <person name="Grigoriev I."/>
        </authorList>
    </citation>
    <scope>NUCLEOTIDE SEQUENCE</scope>
    <source>
        <strain evidence="18">CBS 175.79</strain>
    </source>
</reference>
<keyword evidence="8" id="KW-0808">Transferase</keyword>
<evidence type="ECO:0000256" key="13">
    <source>
        <dbReference type="ARBA" id="ARBA00030231"/>
    </source>
</evidence>
<comment type="similarity">
    <text evidence="3">Belongs to the methyltransferase superfamily. LCMT family.</text>
</comment>
<dbReference type="PANTHER" id="PTHR46529:SF1">
    <property type="entry name" value="TRNA WYBUTOSINE-SYNTHESIZING PROTEIN 4"/>
    <property type="match status" value="1"/>
</dbReference>
<protein>
    <recommendedName>
        <fullName evidence="6">tRNA wybutosine-synthesizing protein 4</fullName>
        <ecNumber evidence="5">2.1.1.290</ecNumber>
        <ecNumber evidence="4">2.3.1.231</ecNumber>
    </recommendedName>
    <alternativeName>
        <fullName evidence="13">Leucine carboxyl methyltransferase 2</fullName>
    </alternativeName>
    <alternativeName>
        <fullName evidence="14">tRNA(Phe) (7-(3-amino-3-(methoxycarbonyl)propyl)wyosine(37)-N)-methoxycarbonyltransferase</fullName>
    </alternativeName>
    <alternativeName>
        <fullName evidence="12">tRNA(Phe) (7-(3-amino-3-carboxypropyl)wyosine(37)-O)-methyltransferase</fullName>
    </alternativeName>
</protein>
<comment type="function">
    <text evidence="11">Probable S-adenosyl-L-methionine-dependent methyltransferase that acts as a component of the wybutosine biosynthesis pathway. Wybutosine is a hyper modified guanosine with a tricyclic base found at the 3'-position adjacent to the anticodon of eukaryotic phenylalanine tRNA. May methylate the carboxyl group of leucine residues to form alpha-leucine ester residues.</text>
</comment>
<evidence type="ECO:0000256" key="5">
    <source>
        <dbReference type="ARBA" id="ARBA00012779"/>
    </source>
</evidence>
<dbReference type="InterPro" id="IPR041667">
    <property type="entry name" value="Cupin_8"/>
</dbReference>
<dbReference type="PANTHER" id="PTHR46529">
    <property type="entry name" value="TRNA WYBUTOSINE-SYNTHESIZING PROTEIN 4"/>
    <property type="match status" value="1"/>
</dbReference>
<dbReference type="Gene3D" id="2.60.120.650">
    <property type="entry name" value="Cupin"/>
    <property type="match status" value="1"/>
</dbReference>
<dbReference type="InterPro" id="IPR029063">
    <property type="entry name" value="SAM-dependent_MTases_sf"/>
</dbReference>
<dbReference type="EMBL" id="ML978067">
    <property type="protein sequence ID" value="KAF2020063.1"/>
    <property type="molecule type" value="Genomic_DNA"/>
</dbReference>
<dbReference type="Gene3D" id="3.40.50.150">
    <property type="entry name" value="Vaccinia Virus protein VP39"/>
    <property type="match status" value="1"/>
</dbReference>
<evidence type="ECO:0000256" key="12">
    <source>
        <dbReference type="ARBA" id="ARBA00029750"/>
    </source>
</evidence>
<dbReference type="GO" id="GO:0030488">
    <property type="term" value="P:tRNA methylation"/>
    <property type="evidence" value="ECO:0007669"/>
    <property type="project" value="TreeGrafter"/>
</dbReference>
<evidence type="ECO:0000256" key="10">
    <source>
        <dbReference type="ARBA" id="ARBA00022694"/>
    </source>
</evidence>
<organism evidence="18 19">
    <name type="scientific">Aaosphaeria arxii CBS 175.79</name>
    <dbReference type="NCBI Taxonomy" id="1450172"/>
    <lineage>
        <taxon>Eukaryota</taxon>
        <taxon>Fungi</taxon>
        <taxon>Dikarya</taxon>
        <taxon>Ascomycota</taxon>
        <taxon>Pezizomycotina</taxon>
        <taxon>Dothideomycetes</taxon>
        <taxon>Pleosporomycetidae</taxon>
        <taxon>Pleosporales</taxon>
        <taxon>Pleosporales incertae sedis</taxon>
        <taxon>Aaosphaeria</taxon>
    </lineage>
</organism>
<dbReference type="UniPathway" id="UPA00375"/>
<accession>A0A6A5Y4D3</accession>
<dbReference type="Pfam" id="PF13621">
    <property type="entry name" value="Cupin_8"/>
    <property type="match status" value="1"/>
</dbReference>
<evidence type="ECO:0000256" key="16">
    <source>
        <dbReference type="SAM" id="MobiDB-lite"/>
    </source>
</evidence>
<evidence type="ECO:0000256" key="9">
    <source>
        <dbReference type="ARBA" id="ARBA00022691"/>
    </source>
</evidence>
<feature type="compositionally biased region" description="Basic and acidic residues" evidence="16">
    <location>
        <begin position="624"/>
        <end position="635"/>
    </location>
</feature>
<evidence type="ECO:0000256" key="7">
    <source>
        <dbReference type="ARBA" id="ARBA00022603"/>
    </source>
</evidence>
<dbReference type="InterPro" id="IPR003347">
    <property type="entry name" value="JmjC_dom"/>
</dbReference>
<evidence type="ECO:0000256" key="15">
    <source>
        <dbReference type="ARBA" id="ARBA00049250"/>
    </source>
</evidence>
<dbReference type="InterPro" id="IPR007213">
    <property type="entry name" value="Ppm1/Ppm2/Tcmp"/>
</dbReference>
<dbReference type="Pfam" id="PF04072">
    <property type="entry name" value="LCM"/>
    <property type="match status" value="1"/>
</dbReference>
<evidence type="ECO:0000313" key="18">
    <source>
        <dbReference type="EMBL" id="KAF2020063.1"/>
    </source>
</evidence>
<evidence type="ECO:0000256" key="3">
    <source>
        <dbReference type="ARBA" id="ARBA00010703"/>
    </source>
</evidence>
<dbReference type="Proteomes" id="UP000799778">
    <property type="component" value="Unassembled WGS sequence"/>
</dbReference>
<evidence type="ECO:0000256" key="6">
    <source>
        <dbReference type="ARBA" id="ARBA00018045"/>
    </source>
</evidence>
<dbReference type="Pfam" id="PF13418">
    <property type="entry name" value="Beta-prop_TYW4"/>
    <property type="match status" value="1"/>
</dbReference>
<evidence type="ECO:0000256" key="2">
    <source>
        <dbReference type="ARBA" id="ARBA00004797"/>
    </source>
</evidence>
<dbReference type="EC" id="2.3.1.231" evidence="4"/>
<gene>
    <name evidence="18" type="ORF">BU24DRAFT_489902</name>
</gene>
<comment type="catalytic activity">
    <reaction evidence="1">
        <text>7-[(3S)-3-amino-3-carboxypropyl]wyosine(37) in tRNA(Phe) + S-adenosyl-L-methionine = 7-[(3S)-(3-amino-3-methoxycarbonyl)propyl]wyosine(37) in tRNA(Phe) + S-adenosyl-L-homocysteine</text>
        <dbReference type="Rhea" id="RHEA:36903"/>
        <dbReference type="Rhea" id="RHEA-COMP:10379"/>
        <dbReference type="Rhea" id="RHEA-COMP:11844"/>
        <dbReference type="ChEBI" id="CHEBI:57856"/>
        <dbReference type="ChEBI" id="CHEBI:59789"/>
        <dbReference type="ChEBI" id="CHEBI:73543"/>
        <dbReference type="ChEBI" id="CHEBI:74275"/>
        <dbReference type="EC" id="2.1.1.290"/>
    </reaction>
</comment>
<evidence type="ECO:0000256" key="14">
    <source>
        <dbReference type="ARBA" id="ARBA00030847"/>
    </source>
</evidence>
<comment type="pathway">
    <text evidence="2">tRNA modification; wybutosine-tRNA(Phe) biosynthesis.</text>
</comment>
<evidence type="ECO:0000256" key="1">
    <source>
        <dbReference type="ARBA" id="ARBA00001806"/>
    </source>
</evidence>
<dbReference type="SUPFAM" id="SSF50965">
    <property type="entry name" value="Galactose oxidase, central domain"/>
    <property type="match status" value="1"/>
</dbReference>
<dbReference type="EC" id="2.1.1.290" evidence="5"/>
<evidence type="ECO:0000313" key="19">
    <source>
        <dbReference type="Proteomes" id="UP000799778"/>
    </source>
</evidence>
<feature type="compositionally biased region" description="Basic and acidic residues" evidence="16">
    <location>
        <begin position="657"/>
        <end position="670"/>
    </location>
</feature>
<sequence>MAVPGLPADLNSDPLPFQFWHRHKAICKNATFVDVDYPQLMERKRDRILANGLVRDMIFKQNVRPSSKQVLLRSDHYMAVACDLRDLKTLENILKAEMSSDSHILFVAEVSITYMPLVDSNELIRWAGTFDNAQFCLLEQFLPQGPAHPFAKTMLDHFNKLKTSIYAVNDYPSLDQQASRFSNAGWRTVNARNLWDLWSDEVFTPSNLRRNLDSIEPFDEWEEFALFAGHYFLIVASTTPTNTGEQTPPAELPRVKDHKSASIVLGYHTPPAEAALTLRRFAAAFRAGDQAVAFHGGQGSQRRLSSIDTLRRENSKPELQSLAMQPARIGHTITNINGTDALMVGGRRSPSQALADTWLIKTNGDLQQVQDLSPARFRHCAANVTVPYGDSEVEGVIVVGGKASDGTVLEDYKLWTSDDGWTDIDVVGPRPSARFGAAISSTGSGWGLMIGGMHSDGTVSDEIWEFHLSAASKQRQLQWVDRTRDVRSNTASASHGRFGASLVPFGQSLLVIGGICRKEILGFGEELQIITVGEVINVDPAYFQLPEDAMFLTVGCGVAAAGPEEIVVAGGGAVCFSMGSFWNQGYLTITRHDNPTPRDWSLSSIEHAATRPRHTSNPPTTTSADDKVKVKDKGRSINQSQDKGKSKSKGKQKGKRSNFERTDNEGKDSRHAVKLEKITIQTAEDFSEIVKASRPAIITGLDLGPCTSLWTLDYLKDKIGPDREVVIHETTSSHMTFQTKNFQYTKTPFGTFIDSLTTTPPSKTYLRSASSTSPTKLPTLLSTDFPTISPDFTLPSLLTPTIPPSRIHSTPLRISGPVSLWLHYDVLANILCQIVGPKTLTLYPPSAVPHLSFPPGASSSTLSTPPSPALTNPHIANLSPGDVLFIPPMWSHTATPGSSHSVAVNVFWRNLDKGYAAGRDVYGNRDLQAYETGRRDVERIVRAFRDVPADVKRFYLERLAGELVDAGRKGESVGKRD</sequence>
<keyword evidence="9" id="KW-0949">S-adenosyl-L-methionine</keyword>
<evidence type="ECO:0000259" key="17">
    <source>
        <dbReference type="PROSITE" id="PS51184"/>
    </source>
</evidence>
<name>A0A6A5Y4D3_9PLEO</name>
<keyword evidence="7" id="KW-0489">Methyltransferase</keyword>
<feature type="region of interest" description="Disordered" evidence="16">
    <location>
        <begin position="607"/>
        <end position="670"/>
    </location>
</feature>
<dbReference type="RefSeq" id="XP_033388402.1">
    <property type="nucleotide sequence ID" value="XM_033533670.1"/>
</dbReference>
<feature type="domain" description="JmjC" evidence="17">
    <location>
        <begin position="774"/>
        <end position="925"/>
    </location>
</feature>
<dbReference type="AlphaFoldDB" id="A0A6A5Y4D3"/>